<name>A0A165B553_9APHY</name>
<dbReference type="Proteomes" id="UP000076871">
    <property type="component" value="Unassembled WGS sequence"/>
</dbReference>
<evidence type="ECO:0000313" key="5">
    <source>
        <dbReference type="Proteomes" id="UP000076871"/>
    </source>
</evidence>
<dbReference type="GeneID" id="63823014"/>
<dbReference type="Pfam" id="PF11707">
    <property type="entry name" value="Npa1"/>
    <property type="match status" value="1"/>
</dbReference>
<evidence type="ECO:0000313" key="4">
    <source>
        <dbReference type="EMBL" id="KZT00261.1"/>
    </source>
</evidence>
<dbReference type="EMBL" id="KV427690">
    <property type="protein sequence ID" value="KZT00261.1"/>
    <property type="molecule type" value="Genomic_DNA"/>
</dbReference>
<dbReference type="RefSeq" id="XP_040758001.1">
    <property type="nucleotide sequence ID" value="XM_040905985.1"/>
</dbReference>
<dbReference type="InterPro" id="IPR011989">
    <property type="entry name" value="ARM-like"/>
</dbReference>
<dbReference type="PANTHER" id="PTHR13500:SF0">
    <property type="entry name" value="NUCLEOLAR PRE-RIBOSOMAL-ASSOCIATED PROTEIN 1"/>
    <property type="match status" value="1"/>
</dbReference>
<dbReference type="Gene3D" id="1.25.10.10">
    <property type="entry name" value="Leucine-rich Repeat Variant"/>
    <property type="match status" value="1"/>
</dbReference>
<dbReference type="OrthoDB" id="72892at2759"/>
<dbReference type="Pfam" id="PF16201">
    <property type="entry name" value="NopRA1"/>
    <property type="match status" value="1"/>
</dbReference>
<dbReference type="Pfam" id="PF26140">
    <property type="entry name" value="HEAT_URB1"/>
    <property type="match status" value="1"/>
</dbReference>
<organism evidence="4 5">
    <name type="scientific">Laetiporus sulphureus 93-53</name>
    <dbReference type="NCBI Taxonomy" id="1314785"/>
    <lineage>
        <taxon>Eukaryota</taxon>
        <taxon>Fungi</taxon>
        <taxon>Dikarya</taxon>
        <taxon>Basidiomycota</taxon>
        <taxon>Agaricomycotina</taxon>
        <taxon>Agaricomycetes</taxon>
        <taxon>Polyporales</taxon>
        <taxon>Laetiporus</taxon>
    </lineage>
</organism>
<evidence type="ECO:0000259" key="2">
    <source>
        <dbReference type="Pfam" id="PF16201"/>
    </source>
</evidence>
<evidence type="ECO:0000259" key="3">
    <source>
        <dbReference type="Pfam" id="PF26140"/>
    </source>
</evidence>
<evidence type="ECO:0000259" key="1">
    <source>
        <dbReference type="Pfam" id="PF11707"/>
    </source>
</evidence>
<keyword evidence="5" id="KW-1185">Reference proteome</keyword>
<accession>A0A165B553</accession>
<sequence length="2041" mass="230457">MPPVQSFSSRKSVSRKSHRFRSAIEIRESLKAENDKILVEALTALRNQLTVKHDEPLISPSDSRLLLIKSWLELSPGAQDLFAVWEAANARQFSLLVSIVSVLSSMLVLLSSHYTYHALAEPILRSTLSSQWAPRLNSYLGGSHTELLLVTLKLFLSLSNFAGGRERKTVIEVFAWETKSLPRLLYMRRKNGVDPSVDILTRPDIRTLFILFLVSFVDSTTSSAEKITMLEQHRENFALLFKGLWQDRYSVVRHVLEVCWVGIWSDVKVRRTLKIALFNEALLAQLMRLYERDTAEDEDPEHIPADVVHHFLLAICTHPGVGVCFQDRGWYPRETDPDGNSHHKDEEREDFAVRRGSRVYNKILAQMIRNLKVNEDARQQELALKILAACPELIAGYWSSPIVALEPRLSSKWIANIAFYGSVISLPIPESSLLLQDHDRSLYNPVPPPLFTIVDNILPLTSIKTHFSRGLQANSPLVQHCSALALAKCLLKFEAILRTFERIATSLEEEEEGQWRRRLHEVEKEIRKRVPDFQVVVGFAQKTLSATGASSGKPSDQNSKANPMRATLLSESAQRLLWLYHRCLPFLVAEARFDVGKLLIGVQSAMSSSGGSPVNTVIGMEVLRQLHVFRLLGESDQFSWSGRASGSSHSNLWILLKIYAASESCTIRAAIATLLERSLSNSLLFQHDATEITLWLDSLPSTIRSEQAKTPDGASLTDESIAVIAFLDDCAQQCVKNPYRYLEDLEALSSAQGASDTYFREFGRHSQEYNDLPSPLLMTLPEQYIAHLHTETPSLSDALAIITFIRKLVVRLSSKLRDDTILVNFIHNFAEAVQLPRLFTQYPYMSLGIRRELAHLQICLQPREDVTILDASSPAVLLFLSQVENMLLPEIEANRKLSAYELIDWFRIVDEPVCAEDIARLATFIARLHKAACQEFFEYLRPDQPDLWQCVGLPARYAEFKDELNFALLFRHADKGHVASVESRSVMIDALLSKPASLAAMRRTSSLMDHRLSWVEVDDAATADLLILFAAIAREAQKRLSEVELGDFVEHIWHGSAVRRLSLRRVRETERNGLAYLLQSTVNPSLESDQVMVRDYTSHWALFIKESVGKMDSDDEATAKLWIKYMDANDQLMLLDVVADGASSAILEELFSAIAYAVSSRPQILSSHLPKLFRLRLSYPASPALESLLATAMKGVLPLFADGSQGPMVCEPDFPTVVAKSQKQWKYRMAGHLDDINLEDFLNTEHWSCALVDVMVGLFYRSLPARAAMTQWLKSEHSETCNVAYLARIIHALLDCGCAADFLSGEDHEYLTRHFTRLLTAVLTAKNCQRSAPVDSTCAQCVCILTDQLAPLRPAFLSTLRDRCKKLKPDELSSNSLAMIRRLGAYDKDLHIIDRVMDQALSWAANNLSVEDELSEEQTAIQDELILLLPIVSSLKSHLVDPVLIIVVKHRLADVRAVHFMQLLVKAVYLKPFVVNRCIQSIMQHSQLFTLCATTEQRLAARDAIVDLLHALFHLHPTNTCQLTHIEPLLRLYAGTLSSSDMKLLSVFQLFETTRHVSVASLFGRWSVVPEVGSDGPLEALQTLDPSRMFKTCLAFPEWRTLRCKATMGQSEDVLLYDPVFATLLFAQMLSWGPPTSAPSWIQLLKTNIVSVLIRCLAAKDDALREVALAQLALLYKCLERADLQEKPHVMHILNLLQGALQRPTDDRPPCLPAYATLLLAHAFRGIFYPADFIYPLTSRFLLQRPFLDVSDVPMLLGTLYSSSDQWKKERWWIVRFLTDGMTGSSEWRILERRHTWELLASLFQSEKGDRGLRRSILEFLANITCHTSITRRLVSKHALLPWVEMQVSAVQHDEGIAWVKILENVMISSDPSDHAAREEHREILARCLCHVLDTTDCSKYILYHAAPAVLRLSFIPCPPTPSIDRLITRCVLRLRDLEKDLTISHLGALSRTRDNVSRSSTRLPPHPAHGLFGQIGSDPLEEWGECLETLWRATMSQGRSCTAWNELTPRLLIWRALAGEEKSKVGEWARRQVIANLRSV</sequence>
<dbReference type="InterPro" id="IPR059018">
    <property type="entry name" value="HEAT_URB1"/>
</dbReference>
<feature type="domain" description="URB1 N-terminal" evidence="1">
    <location>
        <begin position="79"/>
        <end position="416"/>
    </location>
</feature>
<dbReference type="InterPro" id="IPR016024">
    <property type="entry name" value="ARM-type_fold"/>
</dbReference>
<dbReference type="SUPFAM" id="SSF48371">
    <property type="entry name" value="ARM repeat"/>
    <property type="match status" value="1"/>
</dbReference>
<dbReference type="FunCoup" id="A0A165B553">
    <property type="interactions" value="121"/>
</dbReference>
<dbReference type="InterPro" id="IPR021714">
    <property type="entry name" value="URB1_N"/>
</dbReference>
<dbReference type="PANTHER" id="PTHR13500">
    <property type="entry name" value="NUCLEOLAR PRERIBOSOMAL-ASSOCIATED PROTEIN 1"/>
    <property type="match status" value="1"/>
</dbReference>
<proteinExistence type="predicted"/>
<dbReference type="GO" id="GO:0005730">
    <property type="term" value="C:nucleolus"/>
    <property type="evidence" value="ECO:0007669"/>
    <property type="project" value="TreeGrafter"/>
</dbReference>
<dbReference type="InParanoid" id="A0A165B553"/>
<gene>
    <name evidence="4" type="ORF">LAESUDRAFT_688308</name>
</gene>
<dbReference type="STRING" id="1314785.A0A165B553"/>
<evidence type="ECO:0008006" key="6">
    <source>
        <dbReference type="Google" id="ProtNLM"/>
    </source>
</evidence>
<dbReference type="GO" id="GO:0000466">
    <property type="term" value="P:maturation of 5.8S rRNA from tricistronic rRNA transcript (SSU-rRNA, 5.8S rRNA, LSU-rRNA)"/>
    <property type="evidence" value="ECO:0007669"/>
    <property type="project" value="TreeGrafter"/>
</dbReference>
<dbReference type="InterPro" id="IPR039844">
    <property type="entry name" value="URB1"/>
</dbReference>
<feature type="domain" description="URB1 C-terminal" evidence="2">
    <location>
        <begin position="1651"/>
        <end position="1843"/>
    </location>
</feature>
<dbReference type="GO" id="GO:0000463">
    <property type="term" value="P:maturation of LSU-rRNA from tricistronic rRNA transcript (SSU-rRNA, 5.8S rRNA, LSU-rRNA)"/>
    <property type="evidence" value="ECO:0007669"/>
    <property type="project" value="TreeGrafter"/>
</dbReference>
<feature type="domain" description="URB1 central HEAT repeat" evidence="3">
    <location>
        <begin position="648"/>
        <end position="833"/>
    </location>
</feature>
<dbReference type="InterPro" id="IPR032436">
    <property type="entry name" value="URB1_C"/>
</dbReference>
<reference evidence="4 5" key="1">
    <citation type="journal article" date="2016" name="Mol. Biol. Evol.">
        <title>Comparative Genomics of Early-Diverging Mushroom-Forming Fungi Provides Insights into the Origins of Lignocellulose Decay Capabilities.</title>
        <authorList>
            <person name="Nagy L.G."/>
            <person name="Riley R."/>
            <person name="Tritt A."/>
            <person name="Adam C."/>
            <person name="Daum C."/>
            <person name="Floudas D."/>
            <person name="Sun H."/>
            <person name="Yadav J.S."/>
            <person name="Pangilinan J."/>
            <person name="Larsson K.H."/>
            <person name="Matsuura K."/>
            <person name="Barry K."/>
            <person name="Labutti K."/>
            <person name="Kuo R."/>
            <person name="Ohm R.A."/>
            <person name="Bhattacharya S.S."/>
            <person name="Shirouzu T."/>
            <person name="Yoshinaga Y."/>
            <person name="Martin F.M."/>
            <person name="Grigoriev I.V."/>
            <person name="Hibbett D.S."/>
        </authorList>
    </citation>
    <scope>NUCLEOTIDE SEQUENCE [LARGE SCALE GENOMIC DNA]</scope>
    <source>
        <strain evidence="4 5">93-53</strain>
    </source>
</reference>
<protein>
    <recommendedName>
        <fullName evidence="6">Nucleolar pre-ribosomal-associated protein 1 C-terminal domain-containing protein</fullName>
    </recommendedName>
</protein>